<dbReference type="OrthoDB" id="197037at2"/>
<proteinExistence type="predicted"/>
<dbReference type="RefSeq" id="WP_084122305.1">
    <property type="nucleotide sequence ID" value="NZ_LT838813.1"/>
</dbReference>
<evidence type="ECO:0000313" key="2">
    <source>
        <dbReference type="Proteomes" id="UP000192333"/>
    </source>
</evidence>
<keyword evidence="2" id="KW-1185">Reference proteome</keyword>
<sequence length="161" mass="18436">MARSNPELIAAFRNTISKLKKGAPYQWGHMGACNCGNLAQELISLSKEEIHRYAMSKSGDWNEQLNDYCPTSGYPMDLMIGKLVEKGLSIEELKHLEKLSDPKILANIPLPRRNQLTKNNIHDLIFYLETWLELLENQWLESNSHLSIDTKKKNIPVQVFA</sequence>
<dbReference type="EMBL" id="LT838813">
    <property type="protein sequence ID" value="SMD45480.1"/>
    <property type="molecule type" value="Genomic_DNA"/>
</dbReference>
<dbReference type="STRING" id="758820.SAMN00777080_4132"/>
<reference evidence="2" key="1">
    <citation type="submission" date="2017-04" db="EMBL/GenBank/DDBJ databases">
        <authorList>
            <person name="Varghese N."/>
            <person name="Submissions S."/>
        </authorList>
    </citation>
    <scope>NUCLEOTIDE SEQUENCE [LARGE SCALE GENOMIC DNA]</scope>
    <source>
        <strain evidence="2">DSM 16537</strain>
    </source>
</reference>
<protein>
    <submittedName>
        <fullName evidence="1">Uncharacterized protein</fullName>
    </submittedName>
</protein>
<name>A0A1W2H9C6_9BACT</name>
<dbReference type="Proteomes" id="UP000192333">
    <property type="component" value="Chromosome I"/>
</dbReference>
<dbReference type="AlphaFoldDB" id="A0A1W2H9C6"/>
<accession>A0A1W2H9C6</accession>
<gene>
    <name evidence="1" type="ORF">SAMN00777080_4132</name>
</gene>
<organism evidence="1 2">
    <name type="scientific">Aquiflexum balticum DSM 16537</name>
    <dbReference type="NCBI Taxonomy" id="758820"/>
    <lineage>
        <taxon>Bacteria</taxon>
        <taxon>Pseudomonadati</taxon>
        <taxon>Bacteroidota</taxon>
        <taxon>Cytophagia</taxon>
        <taxon>Cytophagales</taxon>
        <taxon>Cyclobacteriaceae</taxon>
        <taxon>Aquiflexum</taxon>
    </lineage>
</organism>
<evidence type="ECO:0000313" key="1">
    <source>
        <dbReference type="EMBL" id="SMD45480.1"/>
    </source>
</evidence>